<protein>
    <submittedName>
        <fullName evidence="1">SRPBCC family protein</fullName>
    </submittedName>
</protein>
<dbReference type="SUPFAM" id="SSF55961">
    <property type="entry name" value="Bet v1-like"/>
    <property type="match status" value="1"/>
</dbReference>
<evidence type="ECO:0000313" key="2">
    <source>
        <dbReference type="Proteomes" id="UP000254425"/>
    </source>
</evidence>
<name>A0A345XZY5_9ACTN</name>
<dbReference type="AlphaFoldDB" id="A0A345XZY5"/>
<dbReference type="InterPro" id="IPR023393">
    <property type="entry name" value="START-like_dom_sf"/>
</dbReference>
<organism evidence="1 2">
    <name type="scientific">Streptomyces armeniacus</name>
    <dbReference type="NCBI Taxonomy" id="83291"/>
    <lineage>
        <taxon>Bacteria</taxon>
        <taxon>Bacillati</taxon>
        <taxon>Actinomycetota</taxon>
        <taxon>Actinomycetes</taxon>
        <taxon>Kitasatosporales</taxon>
        <taxon>Streptomycetaceae</taxon>
        <taxon>Streptomyces</taxon>
    </lineage>
</organism>
<reference evidence="1 2" key="1">
    <citation type="submission" date="2018-07" db="EMBL/GenBank/DDBJ databases">
        <title>Draft genome of the type strain Streptomyces armeniacus ATCC 15676.</title>
        <authorList>
            <person name="Labana P."/>
            <person name="Gosse J.T."/>
            <person name="Boddy C.N."/>
        </authorList>
    </citation>
    <scope>NUCLEOTIDE SEQUENCE [LARGE SCALE GENOMIC DNA]</scope>
    <source>
        <strain evidence="1 2">ATCC 15676</strain>
    </source>
</reference>
<dbReference type="Pfam" id="PF10604">
    <property type="entry name" value="Polyketide_cyc2"/>
    <property type="match status" value="1"/>
</dbReference>
<dbReference type="Proteomes" id="UP000254425">
    <property type="component" value="Chromosome"/>
</dbReference>
<proteinExistence type="predicted"/>
<dbReference type="KEGG" id="sarm:DVA86_08910"/>
<accession>A0A345XZY5</accession>
<keyword evidence="2" id="KW-1185">Reference proteome</keyword>
<dbReference type="InterPro" id="IPR019587">
    <property type="entry name" value="Polyketide_cyclase/dehydratase"/>
</dbReference>
<sequence>MRTAAWTAGAGGALTAAYLGLVTGAVPVDVGVGRRTRPLGPQTVDIAAPRETVFDVVARPYLGRTPRAMHDKVNVLERGSDLVLAEHYTPIAGGRLRAVTVETVRFIRPGRIDFRLVRGPVPYVTESFVLEEAEPGTGTGAGTRLVYDGELGTDLWRLGQWWGTAVAARWEAAVAASLASVRTEAERRAASSRGAV</sequence>
<gene>
    <name evidence="1" type="ORF">DVA86_08910</name>
</gene>
<dbReference type="CDD" id="cd07812">
    <property type="entry name" value="SRPBCC"/>
    <property type="match status" value="1"/>
</dbReference>
<dbReference type="Gene3D" id="3.30.530.20">
    <property type="match status" value="1"/>
</dbReference>
<dbReference type="EMBL" id="CP031320">
    <property type="protein sequence ID" value="AXK37201.1"/>
    <property type="molecule type" value="Genomic_DNA"/>
</dbReference>
<evidence type="ECO:0000313" key="1">
    <source>
        <dbReference type="EMBL" id="AXK37201.1"/>
    </source>
</evidence>